<evidence type="ECO:0008006" key="6">
    <source>
        <dbReference type="Google" id="ProtNLM"/>
    </source>
</evidence>
<keyword evidence="2" id="KW-0472">Membrane</keyword>
<proteinExistence type="predicted"/>
<evidence type="ECO:0000256" key="1">
    <source>
        <dbReference type="SAM" id="MobiDB-lite"/>
    </source>
</evidence>
<keyword evidence="2" id="KW-1133">Transmembrane helix</keyword>
<evidence type="ECO:0000313" key="5">
    <source>
        <dbReference type="Proteomes" id="UP001501251"/>
    </source>
</evidence>
<feature type="transmembrane region" description="Helical" evidence="2">
    <location>
        <begin position="277"/>
        <end position="296"/>
    </location>
</feature>
<organism evidence="4 5">
    <name type="scientific">Streptosporangium oxazolinicum</name>
    <dbReference type="NCBI Taxonomy" id="909287"/>
    <lineage>
        <taxon>Bacteria</taxon>
        <taxon>Bacillati</taxon>
        <taxon>Actinomycetota</taxon>
        <taxon>Actinomycetes</taxon>
        <taxon>Streptosporangiales</taxon>
        <taxon>Streptosporangiaceae</taxon>
        <taxon>Streptosporangium</taxon>
    </lineage>
</organism>
<feature type="compositionally biased region" description="Pro residues" evidence="1">
    <location>
        <begin position="216"/>
        <end position="225"/>
    </location>
</feature>
<dbReference type="Proteomes" id="UP001501251">
    <property type="component" value="Unassembled WGS sequence"/>
</dbReference>
<evidence type="ECO:0000256" key="2">
    <source>
        <dbReference type="SAM" id="Phobius"/>
    </source>
</evidence>
<accession>A0ABP8A913</accession>
<feature type="compositionally biased region" description="Acidic residues" evidence="1">
    <location>
        <begin position="247"/>
        <end position="256"/>
    </location>
</feature>
<sequence>MLKSKTRLRVAVKTAVIAAAGAVIFGAFPALASIYASPNPVAYSCTVPGAVTPSATYTFNMDLTGPTAAVTNSPVVATWKVAPTGSVVAPTAIPAALSLILDADVQIDATPAGVLAVPSELRPVAATAPAAAMTSGQPITLPTLMVTVTPSATGVVAFKPDSFTLLFGPAAGATSADVEVLVCNLLADTQASAQASTAALRVTVGTGTPSQSTSPSPTPTTPTPTPTVTTPRPTPTLTVTRTRTSDPDPDPNEQIDETPKGAASTGGGGDSGPDARMIMLSGVLMVGIAGIGGLVLRRRTAGRG</sequence>
<feature type="chain" id="PRO_5045355322" description="Gram-positive cocci surface proteins LPxTG domain-containing protein" evidence="3">
    <location>
        <begin position="33"/>
        <end position="304"/>
    </location>
</feature>
<feature type="signal peptide" evidence="3">
    <location>
        <begin position="1"/>
        <end position="32"/>
    </location>
</feature>
<feature type="compositionally biased region" description="Low complexity" evidence="1">
    <location>
        <begin position="204"/>
        <end position="215"/>
    </location>
</feature>
<keyword evidence="5" id="KW-1185">Reference proteome</keyword>
<comment type="caution">
    <text evidence="4">The sequence shown here is derived from an EMBL/GenBank/DDBJ whole genome shotgun (WGS) entry which is preliminary data.</text>
</comment>
<dbReference type="EMBL" id="BAABAQ010000001">
    <property type="protein sequence ID" value="GAA4179872.1"/>
    <property type="molecule type" value="Genomic_DNA"/>
</dbReference>
<evidence type="ECO:0000313" key="4">
    <source>
        <dbReference type="EMBL" id="GAA4179872.1"/>
    </source>
</evidence>
<reference evidence="5" key="1">
    <citation type="journal article" date="2019" name="Int. J. Syst. Evol. Microbiol.">
        <title>The Global Catalogue of Microorganisms (GCM) 10K type strain sequencing project: providing services to taxonomists for standard genome sequencing and annotation.</title>
        <authorList>
            <consortium name="The Broad Institute Genomics Platform"/>
            <consortium name="The Broad Institute Genome Sequencing Center for Infectious Disease"/>
            <person name="Wu L."/>
            <person name="Ma J."/>
        </authorList>
    </citation>
    <scope>NUCLEOTIDE SEQUENCE [LARGE SCALE GENOMIC DNA]</scope>
    <source>
        <strain evidence="5">JCM 17388</strain>
    </source>
</reference>
<keyword evidence="2" id="KW-0812">Transmembrane</keyword>
<gene>
    <name evidence="4" type="ORF">GCM10022252_01930</name>
</gene>
<feature type="region of interest" description="Disordered" evidence="1">
    <location>
        <begin position="204"/>
        <end position="274"/>
    </location>
</feature>
<feature type="compositionally biased region" description="Low complexity" evidence="1">
    <location>
        <begin position="226"/>
        <end position="242"/>
    </location>
</feature>
<dbReference type="RefSeq" id="WP_344913864.1">
    <property type="nucleotide sequence ID" value="NZ_BAABAQ010000001.1"/>
</dbReference>
<evidence type="ECO:0000256" key="3">
    <source>
        <dbReference type="SAM" id="SignalP"/>
    </source>
</evidence>
<keyword evidence="3" id="KW-0732">Signal</keyword>
<name>A0ABP8A913_9ACTN</name>
<protein>
    <recommendedName>
        <fullName evidence="6">Gram-positive cocci surface proteins LPxTG domain-containing protein</fullName>
    </recommendedName>
</protein>